<dbReference type="InterPro" id="IPR029058">
    <property type="entry name" value="AB_hydrolase_fold"/>
</dbReference>
<protein>
    <submittedName>
        <fullName evidence="3">Alpha/beta fold hydrolase</fullName>
    </submittedName>
</protein>
<dbReference type="SUPFAM" id="SSF53474">
    <property type="entry name" value="alpha/beta-Hydrolases"/>
    <property type="match status" value="1"/>
</dbReference>
<dbReference type="Proteomes" id="UP000585050">
    <property type="component" value="Unassembled WGS sequence"/>
</dbReference>
<feature type="domain" description="AB hydrolase-1" evidence="2">
    <location>
        <begin position="48"/>
        <end position="307"/>
    </location>
</feature>
<keyword evidence="4" id="KW-1185">Reference proteome</keyword>
<dbReference type="InterPro" id="IPR000073">
    <property type="entry name" value="AB_hydrolase_1"/>
</dbReference>
<evidence type="ECO:0000256" key="1">
    <source>
        <dbReference type="ARBA" id="ARBA00022801"/>
    </source>
</evidence>
<dbReference type="RefSeq" id="WP_168882543.1">
    <property type="nucleotide sequence ID" value="NZ_JABAIL010000003.1"/>
</dbReference>
<gene>
    <name evidence="3" type="ORF">HGP29_11460</name>
</gene>
<comment type="caution">
    <text evidence="3">The sequence shown here is derived from an EMBL/GenBank/DDBJ whole genome shotgun (WGS) entry which is preliminary data.</text>
</comment>
<evidence type="ECO:0000313" key="3">
    <source>
        <dbReference type="EMBL" id="NLR91830.1"/>
    </source>
</evidence>
<dbReference type="InterPro" id="IPR000639">
    <property type="entry name" value="Epox_hydrolase-like"/>
</dbReference>
<name>A0A7X8SKB5_9BACT</name>
<proteinExistence type="predicted"/>
<reference evidence="3 4" key="1">
    <citation type="submission" date="2020-04" db="EMBL/GenBank/DDBJ databases">
        <title>Flammeovirga sp. SR4, a novel species isolated from seawater.</title>
        <authorList>
            <person name="Wang X."/>
        </authorList>
    </citation>
    <scope>NUCLEOTIDE SEQUENCE [LARGE SCALE GENOMIC DNA]</scope>
    <source>
        <strain evidence="3 4">SR4</strain>
    </source>
</reference>
<dbReference type="PANTHER" id="PTHR43329">
    <property type="entry name" value="EPOXIDE HYDROLASE"/>
    <property type="match status" value="1"/>
</dbReference>
<dbReference type="PRINTS" id="PR00111">
    <property type="entry name" value="ABHYDROLASE"/>
</dbReference>
<dbReference type="EMBL" id="JABAIL010000003">
    <property type="protein sequence ID" value="NLR91830.1"/>
    <property type="molecule type" value="Genomic_DNA"/>
</dbReference>
<dbReference type="Gene3D" id="3.40.50.1820">
    <property type="entry name" value="alpha/beta hydrolase"/>
    <property type="match status" value="1"/>
</dbReference>
<dbReference type="NCBIfam" id="NF002043">
    <property type="entry name" value="PRK00870.1"/>
    <property type="match status" value="1"/>
</dbReference>
<dbReference type="PRINTS" id="PR00412">
    <property type="entry name" value="EPOXHYDRLASE"/>
</dbReference>
<accession>A0A7X8SKB5</accession>
<evidence type="ECO:0000313" key="4">
    <source>
        <dbReference type="Proteomes" id="UP000585050"/>
    </source>
</evidence>
<evidence type="ECO:0000259" key="2">
    <source>
        <dbReference type="Pfam" id="PF00561"/>
    </source>
</evidence>
<sequence>MNNQIQFIRTPDDAFKNLEDYPYTENYMVLEGGVRMHYVEEGKGNEKTIFLLHGQPSWSYLYRHMIKYFVEAGYHVIAPDLIGFGKSDKPVDPKYHTYTNHVLWMSEFVQNLGINNAISFMQDWGGLIGLRVLAEQPEWLNRLVVSNTALAEVKGIGKYLYPVAMKLMTTLSSNPTIEKFASNKTFGNWSGYFAKAKQPNIGLIMQILTNRSLSQPEMNAYNAPFLDQQFMAGPRTMPQIIATDINEVNDAWKKLKKWEKPVLTLFSDNDPFLAGKGYDTQFQTNFKGAKGQPHITISNASHFLQEDQAKVLVENILNWEEVLQTHSIL</sequence>
<dbReference type="Pfam" id="PF00561">
    <property type="entry name" value="Abhydrolase_1"/>
    <property type="match status" value="1"/>
</dbReference>
<organism evidence="3 4">
    <name type="scientific">Flammeovirga agarivorans</name>
    <dbReference type="NCBI Taxonomy" id="2726742"/>
    <lineage>
        <taxon>Bacteria</taxon>
        <taxon>Pseudomonadati</taxon>
        <taxon>Bacteroidota</taxon>
        <taxon>Cytophagia</taxon>
        <taxon>Cytophagales</taxon>
        <taxon>Flammeovirgaceae</taxon>
        <taxon>Flammeovirga</taxon>
    </lineage>
</organism>
<keyword evidence="1 3" id="KW-0378">Hydrolase</keyword>
<dbReference type="AlphaFoldDB" id="A0A7X8SKB5"/>
<dbReference type="GO" id="GO:0016787">
    <property type="term" value="F:hydrolase activity"/>
    <property type="evidence" value="ECO:0007669"/>
    <property type="project" value="UniProtKB-KW"/>
</dbReference>